<dbReference type="Proteomes" id="UP000314294">
    <property type="component" value="Unassembled WGS sequence"/>
</dbReference>
<evidence type="ECO:0000313" key="2">
    <source>
        <dbReference type="Proteomes" id="UP000314294"/>
    </source>
</evidence>
<dbReference type="AlphaFoldDB" id="A0A4Z2F2M5"/>
<dbReference type="EMBL" id="SRLO01001795">
    <property type="protein sequence ID" value="TNN35298.1"/>
    <property type="molecule type" value="Genomic_DNA"/>
</dbReference>
<protein>
    <submittedName>
        <fullName evidence="1">Uncharacterized protein</fullName>
    </submittedName>
</protein>
<name>A0A4Z2F2M5_9TELE</name>
<reference evidence="1 2" key="1">
    <citation type="submission" date="2019-03" db="EMBL/GenBank/DDBJ databases">
        <title>First draft genome of Liparis tanakae, snailfish: a comprehensive survey of snailfish specific genes.</title>
        <authorList>
            <person name="Kim W."/>
            <person name="Song I."/>
            <person name="Jeong J.-H."/>
            <person name="Kim D."/>
            <person name="Kim S."/>
            <person name="Ryu S."/>
            <person name="Song J.Y."/>
            <person name="Lee S.K."/>
        </authorList>
    </citation>
    <scope>NUCLEOTIDE SEQUENCE [LARGE SCALE GENOMIC DNA]</scope>
    <source>
        <tissue evidence="1">Muscle</tissue>
    </source>
</reference>
<organism evidence="1 2">
    <name type="scientific">Liparis tanakae</name>
    <name type="common">Tanaka's snailfish</name>
    <dbReference type="NCBI Taxonomy" id="230148"/>
    <lineage>
        <taxon>Eukaryota</taxon>
        <taxon>Metazoa</taxon>
        <taxon>Chordata</taxon>
        <taxon>Craniata</taxon>
        <taxon>Vertebrata</taxon>
        <taxon>Euteleostomi</taxon>
        <taxon>Actinopterygii</taxon>
        <taxon>Neopterygii</taxon>
        <taxon>Teleostei</taxon>
        <taxon>Neoteleostei</taxon>
        <taxon>Acanthomorphata</taxon>
        <taxon>Eupercaria</taxon>
        <taxon>Perciformes</taxon>
        <taxon>Cottioidei</taxon>
        <taxon>Cottales</taxon>
        <taxon>Liparidae</taxon>
        <taxon>Liparis</taxon>
    </lineage>
</organism>
<proteinExistence type="predicted"/>
<evidence type="ECO:0000313" key="1">
    <source>
        <dbReference type="EMBL" id="TNN35298.1"/>
    </source>
</evidence>
<sequence length="186" mass="20885">MPPMKTAVLTEDMYLEKLSYTLPIAIFFCASHSASRTRLFSSSSFCRASRFPIIKWVHHESQCQAGPGLFSASTQRGLDLKIKRKGLRVYPVSRRDHGYYQDHRGAAEIEQYEASYCGLGGEVDNQGQHYDSVGSTHSVFPQAGQGQMRPGADLNCTPYRGFDQETLLYIVQRVKTILDLMGNHNS</sequence>
<comment type="caution">
    <text evidence="1">The sequence shown here is derived from an EMBL/GenBank/DDBJ whole genome shotgun (WGS) entry which is preliminary data.</text>
</comment>
<accession>A0A4Z2F2M5</accession>
<keyword evidence="2" id="KW-1185">Reference proteome</keyword>
<gene>
    <name evidence="1" type="ORF">EYF80_054535</name>
</gene>